<name>A0A840NXC5_9ACTN</name>
<gene>
    <name evidence="3" type="ORF">HNP84_000009</name>
</gene>
<dbReference type="PANTHER" id="PTHR11695">
    <property type="entry name" value="ALCOHOL DEHYDROGENASE RELATED"/>
    <property type="match status" value="1"/>
</dbReference>
<evidence type="ECO:0000313" key="3">
    <source>
        <dbReference type="EMBL" id="MBB5130321.1"/>
    </source>
</evidence>
<dbReference type="Pfam" id="PF08240">
    <property type="entry name" value="ADH_N"/>
    <property type="match status" value="1"/>
</dbReference>
<dbReference type="Proteomes" id="UP000578449">
    <property type="component" value="Unassembled WGS sequence"/>
</dbReference>
<dbReference type="CDD" id="cd05289">
    <property type="entry name" value="MDR_like_2"/>
    <property type="match status" value="1"/>
</dbReference>
<comment type="caution">
    <text evidence="3">The sequence shown here is derived from an EMBL/GenBank/DDBJ whole genome shotgun (WGS) entry which is preliminary data.</text>
</comment>
<dbReference type="InterPro" id="IPR050700">
    <property type="entry name" value="YIM1/Zinc_Alcohol_DH_Fams"/>
</dbReference>
<dbReference type="SUPFAM" id="SSF50129">
    <property type="entry name" value="GroES-like"/>
    <property type="match status" value="1"/>
</dbReference>
<dbReference type="InterPro" id="IPR002364">
    <property type="entry name" value="Quin_OxRdtase/zeta-crystal_CS"/>
</dbReference>
<feature type="domain" description="Enoyl reductase (ER)" evidence="2">
    <location>
        <begin position="10"/>
        <end position="303"/>
    </location>
</feature>
<dbReference type="EMBL" id="JACHGN010000001">
    <property type="protein sequence ID" value="MBB5130321.1"/>
    <property type="molecule type" value="Genomic_DNA"/>
</dbReference>
<protein>
    <submittedName>
        <fullName evidence="3">NADPH:quinone reductase-like Zn-dependent oxidoreductase</fullName>
    </submittedName>
</protein>
<organism evidence="3 4">
    <name type="scientific">Thermocatellispora tengchongensis</name>
    <dbReference type="NCBI Taxonomy" id="1073253"/>
    <lineage>
        <taxon>Bacteria</taxon>
        <taxon>Bacillati</taxon>
        <taxon>Actinomycetota</taxon>
        <taxon>Actinomycetes</taxon>
        <taxon>Streptosporangiales</taxon>
        <taxon>Streptosporangiaceae</taxon>
        <taxon>Thermocatellispora</taxon>
    </lineage>
</organism>
<dbReference type="Gene3D" id="3.90.180.10">
    <property type="entry name" value="Medium-chain alcohol dehydrogenases, catalytic domain"/>
    <property type="match status" value="1"/>
</dbReference>
<dbReference type="InterPro" id="IPR011032">
    <property type="entry name" value="GroES-like_sf"/>
</dbReference>
<keyword evidence="4" id="KW-1185">Reference proteome</keyword>
<dbReference type="InterPro" id="IPR020843">
    <property type="entry name" value="ER"/>
</dbReference>
<accession>A0A840NXC5</accession>
<dbReference type="GO" id="GO:0008270">
    <property type="term" value="F:zinc ion binding"/>
    <property type="evidence" value="ECO:0007669"/>
    <property type="project" value="InterPro"/>
</dbReference>
<dbReference type="PANTHER" id="PTHR11695:SF294">
    <property type="entry name" value="RETICULON-4-INTERACTING PROTEIN 1, MITOCHONDRIAL"/>
    <property type="match status" value="1"/>
</dbReference>
<dbReference type="SUPFAM" id="SSF51735">
    <property type="entry name" value="NAD(P)-binding Rossmann-fold domains"/>
    <property type="match status" value="1"/>
</dbReference>
<dbReference type="AlphaFoldDB" id="A0A840NXC5"/>
<reference evidence="3 4" key="1">
    <citation type="submission" date="2020-08" db="EMBL/GenBank/DDBJ databases">
        <title>Genomic Encyclopedia of Type Strains, Phase IV (KMG-IV): sequencing the most valuable type-strain genomes for metagenomic binning, comparative biology and taxonomic classification.</title>
        <authorList>
            <person name="Goeker M."/>
        </authorList>
    </citation>
    <scope>NUCLEOTIDE SEQUENCE [LARGE SCALE GENOMIC DNA]</scope>
    <source>
        <strain evidence="3 4">DSM 45615</strain>
    </source>
</reference>
<dbReference type="GO" id="GO:0016491">
    <property type="term" value="F:oxidoreductase activity"/>
    <property type="evidence" value="ECO:0007669"/>
    <property type="project" value="UniProtKB-KW"/>
</dbReference>
<dbReference type="Gene3D" id="3.40.50.720">
    <property type="entry name" value="NAD(P)-binding Rossmann-like Domain"/>
    <property type="match status" value="1"/>
</dbReference>
<dbReference type="PROSITE" id="PS01162">
    <property type="entry name" value="QOR_ZETA_CRYSTAL"/>
    <property type="match status" value="1"/>
</dbReference>
<sequence>MKALQYTAYGVRPVVTDIPKPDPGPGEVLVLVAGAALNPLDVKIGAGHAKDFFPIAFPSVVGTDLAGTVERIGPGVSGWNIGDAVIARTDPISGGAVAEYAAVPVANLAAAPAAVPLDLAAGLATAAGTAWQAVVEMAELQPGQTVLVHGGAGGVGGFVIQFARKAGARVVTTVSPAGAEIARKLGAHHVIDYTTTDFRVEARHADVVIDPIGGDTETASLDVLSPGGLLISLNVPPDVERAAGRGIRAEFLFHSTDADRLAKVAAAADEGLELVVDRIVPLPDAAWAFDHLAEGHAKGKVVIQP</sequence>
<dbReference type="Pfam" id="PF13602">
    <property type="entry name" value="ADH_zinc_N_2"/>
    <property type="match status" value="1"/>
</dbReference>
<evidence type="ECO:0000256" key="1">
    <source>
        <dbReference type="ARBA" id="ARBA00023002"/>
    </source>
</evidence>
<dbReference type="SMART" id="SM00829">
    <property type="entry name" value="PKS_ER"/>
    <property type="match status" value="1"/>
</dbReference>
<keyword evidence="1" id="KW-0560">Oxidoreductase</keyword>
<proteinExistence type="predicted"/>
<dbReference type="RefSeq" id="WP_185047233.1">
    <property type="nucleotide sequence ID" value="NZ_BAABIX010000072.1"/>
</dbReference>
<dbReference type="InterPro" id="IPR036291">
    <property type="entry name" value="NAD(P)-bd_dom_sf"/>
</dbReference>
<dbReference type="InterPro" id="IPR013154">
    <property type="entry name" value="ADH-like_N"/>
</dbReference>
<evidence type="ECO:0000259" key="2">
    <source>
        <dbReference type="SMART" id="SM00829"/>
    </source>
</evidence>
<evidence type="ECO:0000313" key="4">
    <source>
        <dbReference type="Proteomes" id="UP000578449"/>
    </source>
</evidence>